<feature type="binding site" evidence="2">
    <location>
        <position position="10"/>
    </location>
    <ligand>
        <name>prephenate</name>
        <dbReference type="ChEBI" id="CHEBI:29934"/>
    </ligand>
</feature>
<accession>A0A1W1VZR1</accession>
<dbReference type="OrthoDB" id="9802232at2"/>
<reference evidence="4 5" key="1">
    <citation type="submission" date="2017-04" db="EMBL/GenBank/DDBJ databases">
        <authorList>
            <person name="Afonso C.L."/>
            <person name="Miller P.J."/>
            <person name="Scott M.A."/>
            <person name="Spackman E."/>
            <person name="Goraichik I."/>
            <person name="Dimitrov K.M."/>
            <person name="Suarez D.L."/>
            <person name="Swayne D.E."/>
        </authorList>
    </citation>
    <scope>NUCLEOTIDE SEQUENCE [LARGE SCALE GENOMIC DNA]</scope>
    <source>
        <strain evidence="4 5">ToBE</strain>
    </source>
</reference>
<dbReference type="GO" id="GO:0046417">
    <property type="term" value="P:chorismate metabolic process"/>
    <property type="evidence" value="ECO:0007669"/>
    <property type="project" value="TreeGrafter"/>
</dbReference>
<dbReference type="EC" id="5.4.99.5" evidence="1 3"/>
<dbReference type="InterPro" id="IPR035959">
    <property type="entry name" value="RutC-like_sf"/>
</dbReference>
<dbReference type="CDD" id="cd02185">
    <property type="entry name" value="AroH"/>
    <property type="match status" value="1"/>
</dbReference>
<keyword evidence="5" id="KW-1185">Reference proteome</keyword>
<proteinExistence type="predicted"/>
<keyword evidence="3" id="KW-0413">Isomerase</keyword>
<sequence>MEELRVRGIRGAISVEKNEAGEILRSTGQLLQEIMKINQLEESDIISAFFTVTPDLNAAFPAEAARRLGWKEVALLCATEIPVPGSLPGIVRVLIHAYCKTPPQHVYLGRAALLRPDLE</sequence>
<dbReference type="Gene3D" id="3.30.1330.40">
    <property type="entry name" value="RutC-like"/>
    <property type="match status" value="1"/>
</dbReference>
<dbReference type="InterPro" id="IPR008243">
    <property type="entry name" value="Chorismate_mutase_AroH"/>
</dbReference>
<keyword evidence="2 3" id="KW-0057">Aromatic amino acid biosynthesis</keyword>
<protein>
    <recommendedName>
        <fullName evidence="1 3">chorismate mutase</fullName>
        <ecNumber evidence="1 3">5.4.99.5</ecNumber>
    </recommendedName>
</protein>
<dbReference type="STRING" id="698762.SAMN00808754_2288"/>
<dbReference type="SUPFAM" id="SSF55298">
    <property type="entry name" value="YjgF-like"/>
    <property type="match status" value="1"/>
</dbReference>
<dbReference type="Proteomes" id="UP000192569">
    <property type="component" value="Chromosome I"/>
</dbReference>
<dbReference type="PROSITE" id="PS51167">
    <property type="entry name" value="CHORISMATE_MUT_1"/>
    <property type="match status" value="1"/>
</dbReference>
<evidence type="ECO:0000256" key="1">
    <source>
        <dbReference type="NCBIfam" id="TIGR01796"/>
    </source>
</evidence>
<evidence type="ECO:0000256" key="3">
    <source>
        <dbReference type="PROSITE-ProRule" id="PRU00514"/>
    </source>
</evidence>
<keyword evidence="2 3" id="KW-0028">Amino-acid biosynthesis</keyword>
<dbReference type="AlphaFoldDB" id="A0A1W1VZR1"/>
<evidence type="ECO:0000313" key="4">
    <source>
        <dbReference type="EMBL" id="SMB98354.1"/>
    </source>
</evidence>
<dbReference type="NCBIfam" id="TIGR01796">
    <property type="entry name" value="CM_mono_aroH"/>
    <property type="match status" value="1"/>
</dbReference>
<dbReference type="RefSeq" id="WP_084665838.1">
    <property type="nucleotide sequence ID" value="NZ_LT838272.1"/>
</dbReference>
<organism evidence="4 5">
    <name type="scientific">Thermanaeromonas toyohensis ToBE</name>
    <dbReference type="NCBI Taxonomy" id="698762"/>
    <lineage>
        <taxon>Bacteria</taxon>
        <taxon>Bacillati</taxon>
        <taxon>Bacillota</taxon>
        <taxon>Clostridia</taxon>
        <taxon>Neomoorellales</taxon>
        <taxon>Neomoorellaceae</taxon>
        <taxon>Thermanaeromonas</taxon>
    </lineage>
</organism>
<dbReference type="GO" id="GO:0004106">
    <property type="term" value="F:chorismate mutase activity"/>
    <property type="evidence" value="ECO:0007669"/>
    <property type="project" value="UniProtKB-UniRule"/>
</dbReference>
<dbReference type="PANTHER" id="PTHR21164:SF0">
    <property type="entry name" value="CHORISMATE MUTASE AROH"/>
    <property type="match status" value="1"/>
</dbReference>
<dbReference type="EMBL" id="LT838272">
    <property type="protein sequence ID" value="SMB98354.1"/>
    <property type="molecule type" value="Genomic_DNA"/>
</dbReference>
<feature type="binding site" evidence="2">
    <location>
        <position position="92"/>
    </location>
    <ligand>
        <name>prephenate</name>
        <dbReference type="ChEBI" id="CHEBI:29934"/>
    </ligand>
</feature>
<evidence type="ECO:0000256" key="2">
    <source>
        <dbReference type="PIRSR" id="PIRSR005965-1"/>
    </source>
</evidence>
<dbReference type="UniPathway" id="UPA00120">
    <property type="reaction ID" value="UER00203"/>
</dbReference>
<dbReference type="PANTHER" id="PTHR21164">
    <property type="entry name" value="CHORISMATE MUTASE"/>
    <property type="match status" value="1"/>
</dbReference>
<comment type="catalytic activity">
    <reaction evidence="3">
        <text>chorismate = prephenate</text>
        <dbReference type="Rhea" id="RHEA:13897"/>
        <dbReference type="ChEBI" id="CHEBI:29748"/>
        <dbReference type="ChEBI" id="CHEBI:29934"/>
        <dbReference type="EC" id="5.4.99.5"/>
    </reaction>
</comment>
<evidence type="ECO:0000313" key="5">
    <source>
        <dbReference type="Proteomes" id="UP000192569"/>
    </source>
</evidence>
<dbReference type="Pfam" id="PF07736">
    <property type="entry name" value="CM_1"/>
    <property type="match status" value="1"/>
</dbReference>
<name>A0A1W1VZR1_9FIRM</name>
<gene>
    <name evidence="4" type="ORF">SAMN00808754_2288</name>
</gene>
<dbReference type="PIRSF" id="PIRSF005965">
    <property type="entry name" value="Chor_mut_AroH"/>
    <property type="match status" value="1"/>
</dbReference>
<feature type="binding site" evidence="2">
    <location>
        <position position="107"/>
    </location>
    <ligand>
        <name>prephenate</name>
        <dbReference type="ChEBI" id="CHEBI:29934"/>
    </ligand>
</feature>
<dbReference type="GO" id="GO:0008652">
    <property type="term" value="P:amino acid biosynthetic process"/>
    <property type="evidence" value="ECO:0007669"/>
    <property type="project" value="UniProtKB-UniRule"/>
</dbReference>
<dbReference type="GO" id="GO:0009073">
    <property type="term" value="P:aromatic amino acid family biosynthetic process"/>
    <property type="evidence" value="ECO:0007669"/>
    <property type="project" value="UniProtKB-UniRule"/>
</dbReference>